<dbReference type="PANTHER" id="PTHR42937:SF1">
    <property type="entry name" value="DIAMINOPROPIONATE AMMONIA-LYASE"/>
    <property type="match status" value="1"/>
</dbReference>
<dbReference type="EMBL" id="ML996691">
    <property type="protein sequence ID" value="KAF2402287.1"/>
    <property type="molecule type" value="Genomic_DNA"/>
</dbReference>
<sequence>MHLNPSASSWTCVSQYDPQVLRFHQSQIAYKPTPLTSLPRLAEELRVGHLLVKDESYRLGLPSFKILGASWAVWRAVCAKLELPYESTTMAAAGRAARASNLRIVTCTEGNWGEAVSKMSWELTIPVKVFVPSFMNEETQAKMFDLGAEVLVLSGDYDTCIAFAKADSEKTGSILMLDTSWPRYTEIPQWVTDGYSTMLAEVDQQVESLVSKPVTHSIASVGVGSWAQAVVAHYKGHSARASVITVEPEAAGSLYASLAADEVVPIKTGETIMCGMNCGTTSAIAWPFLRNGVDASVLISDREAHKAVEYLNIAGVDSGPCGAAPFAALRKFHRLDRSALNLGKDSVVVLFSTEGPRRYPVPSS</sequence>
<dbReference type="OrthoDB" id="10059875at2759"/>
<dbReference type="PANTHER" id="PTHR42937">
    <property type="match status" value="1"/>
</dbReference>
<evidence type="ECO:0000313" key="2">
    <source>
        <dbReference type="EMBL" id="KAF2402287.1"/>
    </source>
</evidence>
<dbReference type="Gene3D" id="3.40.50.1100">
    <property type="match status" value="2"/>
</dbReference>
<organism evidence="2 3">
    <name type="scientific">Trichodelitschia bisporula</name>
    <dbReference type="NCBI Taxonomy" id="703511"/>
    <lineage>
        <taxon>Eukaryota</taxon>
        <taxon>Fungi</taxon>
        <taxon>Dikarya</taxon>
        <taxon>Ascomycota</taxon>
        <taxon>Pezizomycotina</taxon>
        <taxon>Dothideomycetes</taxon>
        <taxon>Dothideomycetes incertae sedis</taxon>
        <taxon>Phaeotrichales</taxon>
        <taxon>Phaeotrichaceae</taxon>
        <taxon>Trichodelitschia</taxon>
    </lineage>
</organism>
<dbReference type="InterPro" id="IPR001926">
    <property type="entry name" value="TrpB-like_PALP"/>
</dbReference>
<evidence type="ECO:0000259" key="1">
    <source>
        <dbReference type="Pfam" id="PF00291"/>
    </source>
</evidence>
<gene>
    <name evidence="2" type="ORF">EJ06DRAFT_528391</name>
</gene>
<dbReference type="InterPro" id="IPR036052">
    <property type="entry name" value="TrpB-like_PALP_sf"/>
</dbReference>
<dbReference type="SUPFAM" id="SSF53686">
    <property type="entry name" value="Tryptophan synthase beta subunit-like PLP-dependent enzymes"/>
    <property type="match status" value="1"/>
</dbReference>
<reference evidence="2" key="1">
    <citation type="journal article" date="2020" name="Stud. Mycol.">
        <title>101 Dothideomycetes genomes: a test case for predicting lifestyles and emergence of pathogens.</title>
        <authorList>
            <person name="Haridas S."/>
            <person name="Albert R."/>
            <person name="Binder M."/>
            <person name="Bloem J."/>
            <person name="Labutti K."/>
            <person name="Salamov A."/>
            <person name="Andreopoulos B."/>
            <person name="Baker S."/>
            <person name="Barry K."/>
            <person name="Bills G."/>
            <person name="Bluhm B."/>
            <person name="Cannon C."/>
            <person name="Castanera R."/>
            <person name="Culley D."/>
            <person name="Daum C."/>
            <person name="Ezra D."/>
            <person name="Gonzalez J."/>
            <person name="Henrissat B."/>
            <person name="Kuo A."/>
            <person name="Liang C."/>
            <person name="Lipzen A."/>
            <person name="Lutzoni F."/>
            <person name="Magnuson J."/>
            <person name="Mondo S."/>
            <person name="Nolan M."/>
            <person name="Ohm R."/>
            <person name="Pangilinan J."/>
            <person name="Park H.-J."/>
            <person name="Ramirez L."/>
            <person name="Alfaro M."/>
            <person name="Sun H."/>
            <person name="Tritt A."/>
            <person name="Yoshinaga Y."/>
            <person name="Zwiers L.-H."/>
            <person name="Turgeon B."/>
            <person name="Goodwin S."/>
            <person name="Spatafora J."/>
            <person name="Crous P."/>
            <person name="Grigoriev I."/>
        </authorList>
    </citation>
    <scope>NUCLEOTIDE SEQUENCE</scope>
    <source>
        <strain evidence="2">CBS 262.69</strain>
    </source>
</reference>
<feature type="domain" description="Tryptophan synthase beta chain-like PALP" evidence="1">
    <location>
        <begin position="29"/>
        <end position="352"/>
    </location>
</feature>
<accession>A0A6G1I2J6</accession>
<dbReference type="Proteomes" id="UP000799640">
    <property type="component" value="Unassembled WGS sequence"/>
</dbReference>
<dbReference type="AlphaFoldDB" id="A0A6G1I2J6"/>
<dbReference type="Pfam" id="PF00291">
    <property type="entry name" value="PALP"/>
    <property type="match status" value="1"/>
</dbReference>
<proteinExistence type="predicted"/>
<name>A0A6G1I2J6_9PEZI</name>
<evidence type="ECO:0000313" key="3">
    <source>
        <dbReference type="Proteomes" id="UP000799640"/>
    </source>
</evidence>
<keyword evidence="3" id="KW-1185">Reference proteome</keyword>
<protein>
    <submittedName>
        <fullName evidence="2">Tryptophan synthase beta subunit-like PLP-dependent enzyme</fullName>
    </submittedName>
</protein>